<evidence type="ECO:0000259" key="1">
    <source>
        <dbReference type="Pfam" id="PF05292"/>
    </source>
</evidence>
<feature type="domain" description="Malonyl-CoA decarboxylase N-terminal" evidence="2">
    <location>
        <begin position="80"/>
        <end position="164"/>
    </location>
</feature>
<dbReference type="InterPro" id="IPR007956">
    <property type="entry name" value="Malonyl_CoA_deC_C"/>
</dbReference>
<dbReference type="PANTHER" id="PTHR28641:SF1">
    <property type="entry name" value="MALONYL-COA DECARBOXYLASE, MITOCHONDRIAL"/>
    <property type="match status" value="1"/>
</dbReference>
<gene>
    <name evidence="3" type="ORF">GR183_12955</name>
</gene>
<protein>
    <submittedName>
        <fullName evidence="3">MCD, Malonyl-CoA decarboxylase MCD</fullName>
    </submittedName>
</protein>
<dbReference type="RefSeq" id="WP_160776067.1">
    <property type="nucleotide sequence ID" value="NZ_WUMV01000006.1"/>
</dbReference>
<evidence type="ECO:0000313" key="4">
    <source>
        <dbReference type="Proteomes" id="UP000433101"/>
    </source>
</evidence>
<dbReference type="GO" id="GO:0006633">
    <property type="term" value="P:fatty acid biosynthetic process"/>
    <property type="evidence" value="ECO:0007669"/>
    <property type="project" value="InterPro"/>
</dbReference>
<feature type="domain" description="Malonyl-CoA decarboxylase C-terminal" evidence="1">
    <location>
        <begin position="167"/>
        <end position="414"/>
    </location>
</feature>
<dbReference type="Gene3D" id="1.20.140.90">
    <property type="entry name" value="Malonyl-CoA decarboxylase, oligemerization domain"/>
    <property type="match status" value="1"/>
</dbReference>
<dbReference type="GO" id="GO:0050080">
    <property type="term" value="F:malonyl-CoA decarboxylase activity"/>
    <property type="evidence" value="ECO:0007669"/>
    <property type="project" value="InterPro"/>
</dbReference>
<dbReference type="InterPro" id="IPR038351">
    <property type="entry name" value="MCD_N_sf"/>
</dbReference>
<dbReference type="Pfam" id="PF05292">
    <property type="entry name" value="MCD"/>
    <property type="match status" value="1"/>
</dbReference>
<organism evidence="3 4">
    <name type="scientific">Stappia sediminis</name>
    <dbReference type="NCBI Taxonomy" id="2692190"/>
    <lineage>
        <taxon>Bacteria</taxon>
        <taxon>Pseudomonadati</taxon>
        <taxon>Pseudomonadota</taxon>
        <taxon>Alphaproteobacteria</taxon>
        <taxon>Hyphomicrobiales</taxon>
        <taxon>Stappiaceae</taxon>
        <taxon>Stappia</taxon>
    </lineage>
</organism>
<dbReference type="Gene3D" id="3.40.630.150">
    <property type="entry name" value="Malonyl-CoA decarboxylase, catalytic domain"/>
    <property type="match status" value="1"/>
</dbReference>
<evidence type="ECO:0000259" key="2">
    <source>
        <dbReference type="Pfam" id="PF17408"/>
    </source>
</evidence>
<dbReference type="InterPro" id="IPR038917">
    <property type="entry name" value="Malonyl_CoA_deC"/>
</dbReference>
<dbReference type="InterPro" id="IPR035372">
    <property type="entry name" value="MCD_N"/>
</dbReference>
<dbReference type="Proteomes" id="UP000433101">
    <property type="component" value="Unassembled WGS sequence"/>
</dbReference>
<dbReference type="Pfam" id="PF17408">
    <property type="entry name" value="MCD_N"/>
    <property type="match status" value="1"/>
</dbReference>
<dbReference type="PANTHER" id="PTHR28641">
    <property type="match status" value="1"/>
</dbReference>
<name>A0A7X3LVC6_9HYPH</name>
<keyword evidence="4" id="KW-1185">Reference proteome</keyword>
<evidence type="ECO:0000313" key="3">
    <source>
        <dbReference type="EMBL" id="MXN65816.1"/>
    </source>
</evidence>
<reference evidence="3 4" key="1">
    <citation type="submission" date="2019-12" db="EMBL/GenBank/DDBJ databases">
        <authorList>
            <person name="Li M."/>
        </authorList>
    </citation>
    <scope>NUCLEOTIDE SEQUENCE [LARGE SCALE GENOMIC DNA]</scope>
    <source>
        <strain evidence="3 4">GBMRC 2046</strain>
    </source>
</reference>
<comment type="caution">
    <text evidence="3">The sequence shown here is derived from an EMBL/GenBank/DDBJ whole genome shotgun (WGS) entry which is preliminary data.</text>
</comment>
<sequence>MNTSFFNEMLSSIAEQGRSLLERRRDRSASGRAVGDICEALLSGRGEASGVALAGDVLASYRALSEEARTEFFEELFTRFGTDREEIERLAREIAQNPGDEKLVRRMHMASEPKRQELIRRLNLAPGGTSGLVAMRAELLQRLKDKPELDEVDRDFEHLFSSWFNRGFLVMRRIDWSTPASILSKIIRYEAVHEIRDWEDLRRRIDLADRRLYAFFHPALVDDPLIFVEVALTREIPAAIPPILAEERAEISAEEATTATFYSISNCQKGLRGISFGNFLIKQVVEELRRELPNLKTFVTLSPVPGFRTWLAKDMESEESVARRALSQDQVEAIGNDAFEHDEETRNTIAEPLRALCAHYLVREKRGNSDRPLDPVARFHLGNGARLERVNWFGDPSANGVRQSFGVMVNYLYDLGDIEKNHEAFAAHGTVATSSSVSRLLKAVPDKKKTVVPAA</sequence>
<dbReference type="AlphaFoldDB" id="A0A7X3LVC6"/>
<proteinExistence type="predicted"/>
<accession>A0A7X3LVC6</accession>
<dbReference type="InterPro" id="IPR042303">
    <property type="entry name" value="Malonyl_CoA_deC_C_sf"/>
</dbReference>
<dbReference type="EMBL" id="WUMV01000006">
    <property type="protein sequence ID" value="MXN65816.1"/>
    <property type="molecule type" value="Genomic_DNA"/>
</dbReference>